<dbReference type="SUPFAM" id="SSF56496">
    <property type="entry name" value="Fibrinogen C-terminal domain-like"/>
    <property type="match status" value="1"/>
</dbReference>
<dbReference type="AlphaFoldDB" id="A0A0N7ZCX3"/>
<reference evidence="3" key="1">
    <citation type="submission" date="2015-09" db="EMBL/GenBank/DDBJ databases">
        <title>Scylla olivacea transcriptome.</title>
        <authorList>
            <person name="Ikhwanuddin M."/>
        </authorList>
    </citation>
    <scope>NUCLEOTIDE SEQUENCE</scope>
</reference>
<dbReference type="InterPro" id="IPR036056">
    <property type="entry name" value="Fibrinogen-like_C"/>
</dbReference>
<dbReference type="EMBL" id="GDRN01057825">
    <property type="protein sequence ID" value="JAI65648.1"/>
    <property type="molecule type" value="Transcribed_RNA"/>
</dbReference>
<proteinExistence type="predicted"/>
<dbReference type="GO" id="GO:0005615">
    <property type="term" value="C:extracellular space"/>
    <property type="evidence" value="ECO:0007669"/>
    <property type="project" value="TreeGrafter"/>
</dbReference>
<dbReference type="PANTHER" id="PTHR19143">
    <property type="entry name" value="FIBRINOGEN/TENASCIN/ANGIOPOEITIN"/>
    <property type="match status" value="1"/>
</dbReference>
<keyword evidence="1" id="KW-0732">Signal</keyword>
<dbReference type="SMART" id="SM00186">
    <property type="entry name" value="FBG"/>
    <property type="match status" value="1"/>
</dbReference>
<protein>
    <recommendedName>
        <fullName evidence="2">Fibrinogen C-terminal domain-containing protein</fullName>
    </recommendedName>
</protein>
<dbReference type="PROSITE" id="PS51406">
    <property type="entry name" value="FIBRINOGEN_C_2"/>
    <property type="match status" value="1"/>
</dbReference>
<dbReference type="InterPro" id="IPR002181">
    <property type="entry name" value="Fibrinogen_a/b/g_C_dom"/>
</dbReference>
<sequence length="409" mass="47092">MAVVLWVMLLNTMVTWAGKPQAILGLQHRLLKTSNNLRMDRDGVYGDGAFGMNYILPWWKQNHNERHPPVTVKPRAAWRNVALSVPVGVMASNNDKKKKMRHYERVKREPETIIFNEYNVVSVILYLYECLYEKISILNELLLELDNALSSESIALKRTIGSCSELLYSRKQSGYYTIYLDDGMTRPVTVYCDMKTRGGGWMVVQRRCKRIEKHVNFIRGWNSYKLGFGNPKTEFWLGLENLYILTNRQKYELRIDLKSEDGKTAFAQYSNFYVDGEDEDYRLHVSGFMGTAGDAFGGKYDNTEDGGDVPRGVPFTTMDRDRSSGNCASKYYGGWWYLNCGWNRLNSPHLSATEHYRQGMKWSTFTTKIIEDSTMMIRPIANSDTYMEVSTPTCARESIGMTTASFWTL</sequence>
<dbReference type="InterPro" id="IPR050373">
    <property type="entry name" value="Fibrinogen_C-term_domain"/>
</dbReference>
<evidence type="ECO:0000313" key="3">
    <source>
        <dbReference type="EMBL" id="JAI65648.1"/>
    </source>
</evidence>
<dbReference type="NCBIfam" id="NF040941">
    <property type="entry name" value="GGGWT_bact"/>
    <property type="match status" value="1"/>
</dbReference>
<feature type="signal peptide" evidence="1">
    <location>
        <begin position="1"/>
        <end position="17"/>
    </location>
</feature>
<evidence type="ECO:0000259" key="2">
    <source>
        <dbReference type="PROSITE" id="PS51406"/>
    </source>
</evidence>
<dbReference type="InterPro" id="IPR014716">
    <property type="entry name" value="Fibrinogen_a/b/g_C_1"/>
</dbReference>
<feature type="domain" description="Fibrinogen C-terminal" evidence="2">
    <location>
        <begin position="154"/>
        <end position="381"/>
    </location>
</feature>
<dbReference type="Pfam" id="PF00147">
    <property type="entry name" value="Fibrinogen_C"/>
    <property type="match status" value="1"/>
</dbReference>
<evidence type="ECO:0000256" key="1">
    <source>
        <dbReference type="SAM" id="SignalP"/>
    </source>
</evidence>
<feature type="chain" id="PRO_5006016768" description="Fibrinogen C-terminal domain-containing protein" evidence="1">
    <location>
        <begin position="18"/>
        <end position="409"/>
    </location>
</feature>
<accession>A0A0N7ZCX3</accession>
<dbReference type="CDD" id="cd00087">
    <property type="entry name" value="FReD"/>
    <property type="match status" value="1"/>
</dbReference>
<organism evidence="3">
    <name type="scientific">Scylla olivacea</name>
    <name type="common">Orange mud crab</name>
    <name type="synonym">Cancer olivacea</name>
    <dbReference type="NCBI Taxonomy" id="85551"/>
    <lineage>
        <taxon>Eukaryota</taxon>
        <taxon>Metazoa</taxon>
        <taxon>Ecdysozoa</taxon>
        <taxon>Arthropoda</taxon>
        <taxon>Crustacea</taxon>
        <taxon>Multicrustacea</taxon>
        <taxon>Malacostraca</taxon>
        <taxon>Eumalacostraca</taxon>
        <taxon>Eucarida</taxon>
        <taxon>Decapoda</taxon>
        <taxon>Pleocyemata</taxon>
        <taxon>Brachyura</taxon>
        <taxon>Eubrachyura</taxon>
        <taxon>Portunoidea</taxon>
        <taxon>Portunidae</taxon>
        <taxon>Portuninae</taxon>
        <taxon>Scylla</taxon>
    </lineage>
</organism>
<dbReference type="Gene3D" id="3.90.215.10">
    <property type="entry name" value="Gamma Fibrinogen, chain A, domain 1"/>
    <property type="match status" value="1"/>
</dbReference>
<name>A0A0N7ZCX3_SCYOL</name>